<evidence type="ECO:0000313" key="1">
    <source>
        <dbReference type="EMBL" id="KAI4316961.1"/>
    </source>
</evidence>
<protein>
    <submittedName>
        <fullName evidence="1">Uncharacterized protein</fullName>
    </submittedName>
</protein>
<organism evidence="1 2">
    <name type="scientific">Bauhinia variegata</name>
    <name type="common">Purple orchid tree</name>
    <name type="synonym">Phanera variegata</name>
    <dbReference type="NCBI Taxonomy" id="167791"/>
    <lineage>
        <taxon>Eukaryota</taxon>
        <taxon>Viridiplantae</taxon>
        <taxon>Streptophyta</taxon>
        <taxon>Embryophyta</taxon>
        <taxon>Tracheophyta</taxon>
        <taxon>Spermatophyta</taxon>
        <taxon>Magnoliopsida</taxon>
        <taxon>eudicotyledons</taxon>
        <taxon>Gunneridae</taxon>
        <taxon>Pentapetalae</taxon>
        <taxon>rosids</taxon>
        <taxon>fabids</taxon>
        <taxon>Fabales</taxon>
        <taxon>Fabaceae</taxon>
        <taxon>Cercidoideae</taxon>
        <taxon>Cercideae</taxon>
        <taxon>Bauhiniinae</taxon>
        <taxon>Bauhinia</taxon>
    </lineage>
</organism>
<accession>A0ACB9M050</accession>
<evidence type="ECO:0000313" key="2">
    <source>
        <dbReference type="Proteomes" id="UP000828941"/>
    </source>
</evidence>
<comment type="caution">
    <text evidence="1">The sequence shown here is derived from an EMBL/GenBank/DDBJ whole genome shotgun (WGS) entry which is preliminary data.</text>
</comment>
<dbReference type="EMBL" id="CM039435">
    <property type="protein sequence ID" value="KAI4316961.1"/>
    <property type="molecule type" value="Genomic_DNA"/>
</dbReference>
<reference evidence="1 2" key="1">
    <citation type="journal article" date="2022" name="DNA Res.">
        <title>Chromosomal-level genome assembly of the orchid tree Bauhinia variegata (Leguminosae; Cercidoideae) supports the allotetraploid origin hypothesis of Bauhinia.</title>
        <authorList>
            <person name="Zhong Y."/>
            <person name="Chen Y."/>
            <person name="Zheng D."/>
            <person name="Pang J."/>
            <person name="Liu Y."/>
            <person name="Luo S."/>
            <person name="Meng S."/>
            <person name="Qian L."/>
            <person name="Wei D."/>
            <person name="Dai S."/>
            <person name="Zhou R."/>
        </authorList>
    </citation>
    <scope>NUCLEOTIDE SEQUENCE [LARGE SCALE GENOMIC DNA]</scope>
    <source>
        <strain evidence="1">BV-YZ2020</strain>
    </source>
</reference>
<name>A0ACB9M050_BAUVA</name>
<sequence length="134" mass="14371">MRGVNRVIFCGRAIKIDSTTISAIASGTTHHRLPQLAPYGTCFSANPQWLSHKLIDRLEISSPIIARSIAGSCTALPLPPLSINSSIQRGCPAQRGSSPKTSCSISMRLAHSATRLKLASVPPLKIASFLSLHW</sequence>
<dbReference type="Proteomes" id="UP000828941">
    <property type="component" value="Chromosome 10"/>
</dbReference>
<gene>
    <name evidence="1" type="ORF">L6164_024882</name>
</gene>
<keyword evidence="2" id="KW-1185">Reference proteome</keyword>
<proteinExistence type="predicted"/>